<evidence type="ECO:0000256" key="3">
    <source>
        <dbReference type="ARBA" id="ARBA00015522"/>
    </source>
</evidence>
<dbReference type="Pfam" id="PF09420">
    <property type="entry name" value="Nop16"/>
    <property type="match status" value="1"/>
</dbReference>
<evidence type="ECO:0000256" key="2">
    <source>
        <dbReference type="ARBA" id="ARBA00008479"/>
    </source>
</evidence>
<dbReference type="PANTHER" id="PTHR13243:SF1">
    <property type="entry name" value="NUCLEOLAR PROTEIN 16"/>
    <property type="match status" value="1"/>
</dbReference>
<evidence type="ECO:0000256" key="4">
    <source>
        <dbReference type="ARBA" id="ARBA00023242"/>
    </source>
</evidence>
<evidence type="ECO:0000313" key="7">
    <source>
        <dbReference type="Proteomes" id="UP001431209"/>
    </source>
</evidence>
<organism evidence="6 7">
    <name type="scientific">Acrasis kona</name>
    <dbReference type="NCBI Taxonomy" id="1008807"/>
    <lineage>
        <taxon>Eukaryota</taxon>
        <taxon>Discoba</taxon>
        <taxon>Heterolobosea</taxon>
        <taxon>Tetramitia</taxon>
        <taxon>Eutetramitia</taxon>
        <taxon>Acrasidae</taxon>
        <taxon>Acrasis</taxon>
    </lineage>
</organism>
<dbReference type="PANTHER" id="PTHR13243">
    <property type="entry name" value="HSPC111 PROTEIN-RELATED"/>
    <property type="match status" value="1"/>
</dbReference>
<name>A0AAW2ZPU6_9EUKA</name>
<evidence type="ECO:0000256" key="5">
    <source>
        <dbReference type="SAM" id="MobiDB-lite"/>
    </source>
</evidence>
<dbReference type="EMBL" id="JAOPGA020001879">
    <property type="protein sequence ID" value="KAL0491876.1"/>
    <property type="molecule type" value="Genomic_DNA"/>
</dbReference>
<reference evidence="6 7" key="1">
    <citation type="submission" date="2024-03" db="EMBL/GenBank/DDBJ databases">
        <title>The Acrasis kona genome and developmental transcriptomes reveal deep origins of eukaryotic multicellular pathways.</title>
        <authorList>
            <person name="Sheikh S."/>
            <person name="Fu C.-J."/>
            <person name="Brown M.W."/>
            <person name="Baldauf S.L."/>
        </authorList>
    </citation>
    <scope>NUCLEOTIDE SEQUENCE [LARGE SCALE GENOMIC DNA]</scope>
    <source>
        <strain evidence="6 7">ATCC MYA-3509</strain>
    </source>
</reference>
<feature type="compositionally biased region" description="Basic and acidic residues" evidence="5">
    <location>
        <begin position="156"/>
        <end position="174"/>
    </location>
</feature>
<accession>A0AAW2ZPU6</accession>
<keyword evidence="4" id="KW-0539">Nucleus</keyword>
<dbReference type="Proteomes" id="UP001431209">
    <property type="component" value="Unassembled WGS sequence"/>
</dbReference>
<dbReference type="GO" id="GO:0005730">
    <property type="term" value="C:nucleolus"/>
    <property type="evidence" value="ECO:0007669"/>
    <property type="project" value="UniProtKB-SubCell"/>
</dbReference>
<comment type="caution">
    <text evidence="6">The sequence shown here is derived from an EMBL/GenBank/DDBJ whole genome shotgun (WGS) entry which is preliminary data.</text>
</comment>
<dbReference type="AlphaFoldDB" id="A0AAW2ZPU6"/>
<sequence>MVKKGPLKQKSLVHRRSRNQIKGIKFRKNRKYEKTSFNGIYWDRARTITNNLARVGYTHSVNLEEGEAAEIVESIPEAERDVVPCGEEQRSLWNVIVEPQERMNIEKMLEKHGRDYKKMAMDIKLNIFQYTPKQLEKRIAKYDKYMAVIKQIEEEKNKRPVIEDTPEPVKKVEEELTEEEKEQKLLQGGKSSVDESW</sequence>
<proteinExistence type="inferred from homology"/>
<comment type="subcellular location">
    <subcellularLocation>
        <location evidence="1">Nucleus</location>
        <location evidence="1">Nucleolus</location>
    </subcellularLocation>
</comment>
<protein>
    <recommendedName>
        <fullName evidence="3">Nucleolar protein 16</fullName>
    </recommendedName>
</protein>
<comment type="similarity">
    <text evidence="2">Belongs to the NOP16 family.</text>
</comment>
<feature type="region of interest" description="Disordered" evidence="5">
    <location>
        <begin position="156"/>
        <end position="197"/>
    </location>
</feature>
<gene>
    <name evidence="6" type="ORF">AKO1_000542</name>
</gene>
<keyword evidence="7" id="KW-1185">Reference proteome</keyword>
<evidence type="ECO:0000256" key="1">
    <source>
        <dbReference type="ARBA" id="ARBA00004604"/>
    </source>
</evidence>
<evidence type="ECO:0000313" key="6">
    <source>
        <dbReference type="EMBL" id="KAL0491876.1"/>
    </source>
</evidence>
<dbReference type="InterPro" id="IPR019002">
    <property type="entry name" value="Ribosome_biogenesis_Nop16"/>
</dbReference>
<dbReference type="GO" id="GO:0042273">
    <property type="term" value="P:ribosomal large subunit biogenesis"/>
    <property type="evidence" value="ECO:0007669"/>
    <property type="project" value="TreeGrafter"/>
</dbReference>